<evidence type="ECO:0000313" key="3">
    <source>
        <dbReference type="Proteomes" id="UP000324376"/>
    </source>
</evidence>
<evidence type="ECO:0008006" key="4">
    <source>
        <dbReference type="Google" id="ProtNLM"/>
    </source>
</evidence>
<feature type="transmembrane region" description="Helical" evidence="1">
    <location>
        <begin position="54"/>
        <end position="71"/>
    </location>
</feature>
<keyword evidence="3" id="KW-1185">Reference proteome</keyword>
<dbReference type="OrthoDB" id="677174at2"/>
<evidence type="ECO:0000313" key="2">
    <source>
        <dbReference type="EMBL" id="TYP70983.1"/>
    </source>
</evidence>
<accession>A0A5S5BZ73</accession>
<name>A0A5S5BZ73_9FLAO</name>
<keyword evidence="1" id="KW-0472">Membrane</keyword>
<sequence>MDELLFTELVGYFASAMVLASFLMRNIKKLRLVNSVGCLAFIAYGVLLNWSIPIILTNLAIVCVNIYYLFIKKQ</sequence>
<dbReference type="EMBL" id="VNHU01000010">
    <property type="protein sequence ID" value="TYP70983.1"/>
    <property type="molecule type" value="Genomic_DNA"/>
</dbReference>
<protein>
    <recommendedName>
        <fullName evidence="4">Inner membrane protein</fullName>
    </recommendedName>
</protein>
<feature type="transmembrane region" description="Helical" evidence="1">
    <location>
        <begin position="6"/>
        <end position="23"/>
    </location>
</feature>
<gene>
    <name evidence="2" type="ORF">BD809_11042</name>
</gene>
<feature type="transmembrane region" description="Helical" evidence="1">
    <location>
        <begin position="30"/>
        <end position="48"/>
    </location>
</feature>
<dbReference type="RefSeq" id="WP_148783492.1">
    <property type="nucleotide sequence ID" value="NZ_VNHU01000010.1"/>
</dbReference>
<comment type="caution">
    <text evidence="2">The sequence shown here is derived from an EMBL/GenBank/DDBJ whole genome shotgun (WGS) entry which is preliminary data.</text>
</comment>
<reference evidence="2 3" key="1">
    <citation type="submission" date="2019-07" db="EMBL/GenBank/DDBJ databases">
        <title>Genomic Encyclopedia of Archaeal and Bacterial Type Strains, Phase II (KMG-II): from individual species to whole genera.</title>
        <authorList>
            <person name="Goeker M."/>
        </authorList>
    </citation>
    <scope>NUCLEOTIDE SEQUENCE [LARGE SCALE GENOMIC DNA]</scope>
    <source>
        <strain evidence="2 3">DSM 17527</strain>
    </source>
</reference>
<organism evidence="2 3">
    <name type="scientific">Aquimarina intermedia</name>
    <dbReference type="NCBI Taxonomy" id="350814"/>
    <lineage>
        <taxon>Bacteria</taxon>
        <taxon>Pseudomonadati</taxon>
        <taxon>Bacteroidota</taxon>
        <taxon>Flavobacteriia</taxon>
        <taxon>Flavobacteriales</taxon>
        <taxon>Flavobacteriaceae</taxon>
        <taxon>Aquimarina</taxon>
    </lineage>
</organism>
<dbReference type="AlphaFoldDB" id="A0A5S5BZ73"/>
<dbReference type="Proteomes" id="UP000324376">
    <property type="component" value="Unassembled WGS sequence"/>
</dbReference>
<keyword evidence="1" id="KW-0812">Transmembrane</keyword>
<evidence type="ECO:0000256" key="1">
    <source>
        <dbReference type="SAM" id="Phobius"/>
    </source>
</evidence>
<proteinExistence type="predicted"/>
<keyword evidence="1" id="KW-1133">Transmembrane helix</keyword>